<proteinExistence type="predicted"/>
<dbReference type="Pfam" id="PF24837">
    <property type="entry name" value="AMIN-like"/>
    <property type="match status" value="1"/>
</dbReference>
<evidence type="ECO:0000313" key="4">
    <source>
        <dbReference type="Proteomes" id="UP001201161"/>
    </source>
</evidence>
<keyword evidence="1" id="KW-0732">Signal</keyword>
<evidence type="ECO:0000313" key="3">
    <source>
        <dbReference type="EMBL" id="MCF6378784.1"/>
    </source>
</evidence>
<dbReference type="Proteomes" id="UP001201161">
    <property type="component" value="Unassembled WGS sequence"/>
</dbReference>
<dbReference type="InterPro" id="IPR056303">
    <property type="entry name" value="AMIN-like"/>
</dbReference>
<organism evidence="3 4">
    <name type="scientific">Nocardioides potassii</name>
    <dbReference type="NCBI Taxonomy" id="2911371"/>
    <lineage>
        <taxon>Bacteria</taxon>
        <taxon>Bacillati</taxon>
        <taxon>Actinomycetota</taxon>
        <taxon>Actinomycetes</taxon>
        <taxon>Propionibacteriales</taxon>
        <taxon>Nocardioidaceae</taxon>
        <taxon>Nocardioides</taxon>
    </lineage>
</organism>
<comment type="caution">
    <text evidence="3">The sequence shown here is derived from an EMBL/GenBank/DDBJ whole genome shotgun (WGS) entry which is preliminary data.</text>
</comment>
<feature type="signal peptide" evidence="1">
    <location>
        <begin position="1"/>
        <end position="22"/>
    </location>
</feature>
<evidence type="ECO:0000259" key="2">
    <source>
        <dbReference type="Pfam" id="PF24837"/>
    </source>
</evidence>
<dbReference type="RefSeq" id="WP_236402855.1">
    <property type="nucleotide sequence ID" value="NZ_JAKJHZ010000009.1"/>
</dbReference>
<feature type="chain" id="PRO_5045837841" description="AMIN-like domain-containing protein" evidence="1">
    <location>
        <begin position="23"/>
        <end position="169"/>
    </location>
</feature>
<reference evidence="3 4" key="1">
    <citation type="submission" date="2022-01" db="EMBL/GenBank/DDBJ databases">
        <title>Nocardioides sp. nov., an actinomycete isolated from mining soil.</title>
        <authorList>
            <person name="Liu L."/>
        </authorList>
    </citation>
    <scope>NUCLEOTIDE SEQUENCE [LARGE SCALE GENOMIC DNA]</scope>
    <source>
        <strain evidence="3 4">KLBMP 9356</strain>
    </source>
</reference>
<dbReference type="EMBL" id="JAKJHZ010000009">
    <property type="protein sequence ID" value="MCF6378784.1"/>
    <property type="molecule type" value="Genomic_DNA"/>
</dbReference>
<gene>
    <name evidence="3" type="ORF">L2K70_14310</name>
</gene>
<name>A0ABS9HEY4_9ACTN</name>
<feature type="domain" description="AMIN-like" evidence="2">
    <location>
        <begin position="45"/>
        <end position="168"/>
    </location>
</feature>
<accession>A0ABS9HEY4</accession>
<sequence>MGAKVLAVVVALLATLVPGAPASASPDWLDHGTSASFDQGGRRTLVRDVRFAVHDGFDRVVIDLTGPIPDYNTRYSRTFRYEGSGEPIPIRGRSGMWINLFAAGHRDDGGEVYEGPRLARPGFPCVKALAVGGDSEGVFSLVVALRRRADHRVIRLESPRRLVIDFRHP</sequence>
<protein>
    <recommendedName>
        <fullName evidence="2">AMIN-like domain-containing protein</fullName>
    </recommendedName>
</protein>
<keyword evidence="4" id="KW-1185">Reference proteome</keyword>
<evidence type="ECO:0000256" key="1">
    <source>
        <dbReference type="SAM" id="SignalP"/>
    </source>
</evidence>